<feature type="active site" evidence="7">
    <location>
        <position position="114"/>
    </location>
</feature>
<dbReference type="PANTHER" id="PTHR12383">
    <property type="entry name" value="PROTEASE FAMILY S26 MITOCHONDRIAL INNER MEMBRANE PROTEASE-RELATED"/>
    <property type="match status" value="1"/>
</dbReference>
<evidence type="ECO:0000256" key="3">
    <source>
        <dbReference type="ARBA" id="ARBA00022801"/>
    </source>
</evidence>
<dbReference type="Pfam" id="PF10502">
    <property type="entry name" value="Peptidase_S26"/>
    <property type="match status" value="2"/>
</dbReference>
<proteinExistence type="inferred from homology"/>
<feature type="active site" evidence="7">
    <location>
        <position position="68"/>
    </location>
</feature>
<organism evidence="9 10">
    <name type="scientific">Pleurotus ostreatus</name>
    <name type="common">Oyster mushroom</name>
    <name type="synonym">White-rot fungus</name>
    <dbReference type="NCBI Taxonomy" id="5322"/>
    <lineage>
        <taxon>Eukaryota</taxon>
        <taxon>Fungi</taxon>
        <taxon>Dikarya</taxon>
        <taxon>Basidiomycota</taxon>
        <taxon>Agaricomycotina</taxon>
        <taxon>Agaricomycetes</taxon>
        <taxon>Agaricomycetidae</taxon>
        <taxon>Agaricales</taxon>
        <taxon>Pleurotineae</taxon>
        <taxon>Pleurotaceae</taxon>
        <taxon>Pleurotus</taxon>
    </lineage>
</organism>
<dbReference type="Gene3D" id="2.10.109.10">
    <property type="entry name" value="Umud Fragment, subunit A"/>
    <property type="match status" value="1"/>
</dbReference>
<dbReference type="InterPro" id="IPR019533">
    <property type="entry name" value="Peptidase_S26"/>
</dbReference>
<feature type="domain" description="Peptidase S26" evidence="8">
    <location>
        <begin position="135"/>
        <end position="178"/>
    </location>
</feature>
<dbReference type="InterPro" id="IPR036286">
    <property type="entry name" value="LexA/Signal_pep-like_sf"/>
</dbReference>
<dbReference type="InterPro" id="IPR000223">
    <property type="entry name" value="Pept_S26A_signal_pept_1"/>
</dbReference>
<keyword evidence="2" id="KW-0999">Mitochondrion inner membrane</keyword>
<reference evidence="9" key="1">
    <citation type="submission" date="2019-07" db="EMBL/GenBank/DDBJ databases">
        <authorList>
            <person name="Palmer J.M."/>
        </authorList>
    </citation>
    <scope>NUCLEOTIDE SEQUENCE</scope>
    <source>
        <strain evidence="9">PC9</strain>
    </source>
</reference>
<evidence type="ECO:0000313" key="10">
    <source>
        <dbReference type="Proteomes" id="UP000623687"/>
    </source>
</evidence>
<keyword evidence="10" id="KW-1185">Reference proteome</keyword>
<comment type="subcellular location">
    <subcellularLocation>
        <location evidence="1">Mitochondrion inner membrane</location>
    </subcellularLocation>
</comment>
<dbReference type="EMBL" id="JACETU010000002">
    <property type="protein sequence ID" value="KAF7437007.1"/>
    <property type="molecule type" value="Genomic_DNA"/>
</dbReference>
<keyword evidence="3" id="KW-0378">Hydrolase</keyword>
<comment type="caution">
    <text evidence="9">The sequence shown here is derived from an EMBL/GenBank/DDBJ whole genome shotgun (WGS) entry which is preliminary data.</text>
</comment>
<evidence type="ECO:0000259" key="8">
    <source>
        <dbReference type="Pfam" id="PF10502"/>
    </source>
</evidence>
<protein>
    <recommendedName>
        <fullName evidence="8">Peptidase S26 domain-containing protein</fullName>
    </recommendedName>
</protein>
<dbReference type="PROSITE" id="PS00760">
    <property type="entry name" value="SPASE_I_2"/>
    <property type="match status" value="1"/>
</dbReference>
<name>A0A8H7A1Q4_PLEOS</name>
<dbReference type="InterPro" id="IPR019758">
    <property type="entry name" value="Pept_S26A_signal_pept_1_CS"/>
</dbReference>
<dbReference type="GO" id="GO:0006465">
    <property type="term" value="P:signal peptide processing"/>
    <property type="evidence" value="ECO:0007669"/>
    <property type="project" value="InterPro"/>
</dbReference>
<comment type="similarity">
    <text evidence="6">Belongs to the peptidase S26 family. IMP1 subfamily.</text>
</comment>
<dbReference type="GO" id="GO:0042720">
    <property type="term" value="C:mitochondrial inner membrane peptidase complex"/>
    <property type="evidence" value="ECO:0007669"/>
    <property type="project" value="TreeGrafter"/>
</dbReference>
<evidence type="ECO:0000313" key="9">
    <source>
        <dbReference type="EMBL" id="KAF7437007.1"/>
    </source>
</evidence>
<gene>
    <name evidence="9" type="ORF">PC9H_003841</name>
</gene>
<dbReference type="GO" id="GO:0006627">
    <property type="term" value="P:protein processing involved in protein targeting to mitochondrion"/>
    <property type="evidence" value="ECO:0007669"/>
    <property type="project" value="TreeGrafter"/>
</dbReference>
<dbReference type="SUPFAM" id="SSF51306">
    <property type="entry name" value="LexA/Signal peptidase"/>
    <property type="match status" value="1"/>
</dbReference>
<evidence type="ECO:0000256" key="2">
    <source>
        <dbReference type="ARBA" id="ARBA00022792"/>
    </source>
</evidence>
<accession>A0A8H7A1Q4</accession>
<dbReference type="Proteomes" id="UP000623687">
    <property type="component" value="Unassembled WGS sequence"/>
</dbReference>
<dbReference type="InterPro" id="IPR052064">
    <property type="entry name" value="Mito_IMP1_subunit"/>
</dbReference>
<dbReference type="RefSeq" id="XP_036634906.1">
    <property type="nucleotide sequence ID" value="XM_036773433.1"/>
</dbReference>
<dbReference type="InterPro" id="IPR019757">
    <property type="entry name" value="Pept_S26A_signal_pept_1_Lys-AS"/>
</dbReference>
<dbReference type="PANTHER" id="PTHR12383:SF16">
    <property type="entry name" value="MITOCHONDRIAL INNER MEMBRANE PROTEASE SUBUNIT 1"/>
    <property type="match status" value="1"/>
</dbReference>
<dbReference type="GO" id="GO:0004252">
    <property type="term" value="F:serine-type endopeptidase activity"/>
    <property type="evidence" value="ECO:0007669"/>
    <property type="project" value="InterPro"/>
</dbReference>
<dbReference type="VEuPathDB" id="FungiDB:PC9H_003841"/>
<keyword evidence="4" id="KW-0496">Mitochondrion</keyword>
<evidence type="ECO:0000256" key="5">
    <source>
        <dbReference type="ARBA" id="ARBA00023136"/>
    </source>
</evidence>
<evidence type="ECO:0000256" key="6">
    <source>
        <dbReference type="ARBA" id="ARBA00038445"/>
    </source>
</evidence>
<dbReference type="PRINTS" id="PR00727">
    <property type="entry name" value="LEADERPTASE"/>
</dbReference>
<evidence type="ECO:0000256" key="7">
    <source>
        <dbReference type="PIRSR" id="PIRSR600223-1"/>
    </source>
</evidence>
<evidence type="ECO:0000256" key="1">
    <source>
        <dbReference type="ARBA" id="ARBA00004273"/>
    </source>
</evidence>
<dbReference type="GeneID" id="59373659"/>
<dbReference type="CDD" id="cd06530">
    <property type="entry name" value="S26_SPase_I"/>
    <property type="match status" value="1"/>
</dbReference>
<evidence type="ECO:0000256" key="4">
    <source>
        <dbReference type="ARBA" id="ARBA00023128"/>
    </source>
</evidence>
<feature type="domain" description="Peptidase S26" evidence="8">
    <location>
        <begin position="48"/>
        <end position="127"/>
    </location>
</feature>
<keyword evidence="5" id="KW-0472">Membrane</keyword>
<dbReference type="PROSITE" id="PS00761">
    <property type="entry name" value="SPASE_I_3"/>
    <property type="match status" value="1"/>
</dbReference>
<sequence length="193" mass="21319">MHPFVFATQALRRSAQVRIGRAREFWSKPCVYKAKVVGKSAFKLANMACALHIFAEYVGTVSLMSGLSMMPTLADSGEIVVEDRLSIRWNPTGIARGDLITLYSPLDPSRIICKRVIGLPGDVVCVDPTGQKAPSTEHIVVPKGHLWISGDNAAMSRDSRDYGPVSMSLVRAKLRARIYPDITIFRNPITYLD</sequence>
<dbReference type="AlphaFoldDB" id="A0A8H7A1Q4"/>
<dbReference type="OrthoDB" id="308440at2759"/>